<evidence type="ECO:0000256" key="6">
    <source>
        <dbReference type="ARBA" id="ARBA00023136"/>
    </source>
</evidence>
<comment type="subcellular location">
    <subcellularLocation>
        <location evidence="1">Cell membrane</location>
        <topology evidence="1">Multi-pass membrane protein</topology>
    </subcellularLocation>
</comment>
<reference evidence="8" key="1">
    <citation type="submission" date="2020-05" db="EMBL/GenBank/DDBJ databases">
        <authorList>
            <person name="Chiriac C."/>
            <person name="Salcher M."/>
            <person name="Ghai R."/>
            <person name="Kavagutti S V."/>
        </authorList>
    </citation>
    <scope>NUCLEOTIDE SEQUENCE</scope>
</reference>
<feature type="transmembrane region" description="Helical" evidence="7">
    <location>
        <begin position="256"/>
        <end position="281"/>
    </location>
</feature>
<keyword evidence="2" id="KW-1003">Cell membrane</keyword>
<evidence type="ECO:0000256" key="3">
    <source>
        <dbReference type="ARBA" id="ARBA00022679"/>
    </source>
</evidence>
<name>A0A6J7CJ56_9ZZZZ</name>
<feature type="transmembrane region" description="Helical" evidence="7">
    <location>
        <begin position="85"/>
        <end position="105"/>
    </location>
</feature>
<evidence type="ECO:0000313" key="8">
    <source>
        <dbReference type="EMBL" id="CAB4857711.1"/>
    </source>
</evidence>
<feature type="transmembrane region" description="Helical" evidence="7">
    <location>
        <begin position="188"/>
        <end position="210"/>
    </location>
</feature>
<dbReference type="AlphaFoldDB" id="A0A6J7CJ56"/>
<protein>
    <submittedName>
        <fullName evidence="8">Unannotated protein</fullName>
    </submittedName>
</protein>
<keyword evidence="4 7" id="KW-0812">Transmembrane</keyword>
<feature type="transmembrane region" description="Helical" evidence="7">
    <location>
        <begin position="126"/>
        <end position="154"/>
    </location>
</feature>
<accession>A0A6J7CJ56</accession>
<evidence type="ECO:0000256" key="4">
    <source>
        <dbReference type="ARBA" id="ARBA00022692"/>
    </source>
</evidence>
<dbReference type="GO" id="GO:0016758">
    <property type="term" value="F:hexosyltransferase activity"/>
    <property type="evidence" value="ECO:0007669"/>
    <property type="project" value="InterPro"/>
</dbReference>
<sequence length="407" mass="43457">MGRLRGYSDRHPIAVLIAAWATSRALLIAATFALADYFLPDVYLYSTWTILLDARQFPVGDAYWQYPPGAGVLFALSGLVGPNPVVGFVILAVLADAAILGLLIWAARRQHRDRYSPASMWSPWAWVIGGIAIGPIMLARFDLFPTLFAVAAIVAISRPWLSGLAAGLGGLLKVWPVLMLAALPRRQLWRGVAAAAATAVIGTTLIAVWASGGVSFLGEQGERGLQIESVGALPYVVAGAFGVEQHVVLRYGAFEIVMPGAVTIGLALTLIGALLIGVIGLQRLRGRLEAVAPGDVALALVLISVATSRVFSPQYSVWIVGVAAAASIDRRSRLRRVTVLLIIMAAVTSVLFPWLYGSFLETEPLAVLFHFVRISLLLVCTVTATCVVLVPAAVDRMPVIRRVAPPR</sequence>
<gene>
    <name evidence="8" type="ORF">UFOPK3402_00044</name>
</gene>
<dbReference type="InterPro" id="IPR018584">
    <property type="entry name" value="GT87"/>
</dbReference>
<dbReference type="EMBL" id="CAFBLS010000003">
    <property type="protein sequence ID" value="CAB4857711.1"/>
    <property type="molecule type" value="Genomic_DNA"/>
</dbReference>
<evidence type="ECO:0000256" key="2">
    <source>
        <dbReference type="ARBA" id="ARBA00022475"/>
    </source>
</evidence>
<keyword evidence="3" id="KW-0808">Transferase</keyword>
<evidence type="ECO:0000256" key="7">
    <source>
        <dbReference type="SAM" id="Phobius"/>
    </source>
</evidence>
<feature type="transmembrane region" description="Helical" evidence="7">
    <location>
        <begin position="368"/>
        <end position="394"/>
    </location>
</feature>
<evidence type="ECO:0000256" key="5">
    <source>
        <dbReference type="ARBA" id="ARBA00022989"/>
    </source>
</evidence>
<evidence type="ECO:0000256" key="1">
    <source>
        <dbReference type="ARBA" id="ARBA00004651"/>
    </source>
</evidence>
<dbReference type="GO" id="GO:0005886">
    <property type="term" value="C:plasma membrane"/>
    <property type="evidence" value="ECO:0007669"/>
    <property type="project" value="UniProtKB-SubCell"/>
</dbReference>
<keyword evidence="5 7" id="KW-1133">Transmembrane helix</keyword>
<feature type="transmembrane region" description="Helical" evidence="7">
    <location>
        <begin position="337"/>
        <end position="356"/>
    </location>
</feature>
<feature type="transmembrane region" description="Helical" evidence="7">
    <location>
        <begin position="160"/>
        <end position="181"/>
    </location>
</feature>
<proteinExistence type="predicted"/>
<dbReference type="Pfam" id="PF09594">
    <property type="entry name" value="GT87"/>
    <property type="match status" value="1"/>
</dbReference>
<organism evidence="8">
    <name type="scientific">freshwater metagenome</name>
    <dbReference type="NCBI Taxonomy" id="449393"/>
    <lineage>
        <taxon>unclassified sequences</taxon>
        <taxon>metagenomes</taxon>
        <taxon>ecological metagenomes</taxon>
    </lineage>
</organism>
<feature type="transmembrane region" description="Helical" evidence="7">
    <location>
        <begin position="12"/>
        <end position="35"/>
    </location>
</feature>
<keyword evidence="6 7" id="KW-0472">Membrane</keyword>